<evidence type="ECO:0000313" key="3">
    <source>
        <dbReference type="Proteomes" id="UP000004200"/>
    </source>
</evidence>
<evidence type="ECO:0000313" key="2">
    <source>
        <dbReference type="EMBL" id="EGV32149.1"/>
    </source>
</evidence>
<feature type="transmembrane region" description="Helical" evidence="1">
    <location>
        <begin position="67"/>
        <end position="88"/>
    </location>
</feature>
<feature type="transmembrane region" description="Helical" evidence="1">
    <location>
        <begin position="12"/>
        <end position="28"/>
    </location>
</feature>
<dbReference type="EMBL" id="AFWT01000008">
    <property type="protein sequence ID" value="EGV32149.1"/>
    <property type="molecule type" value="Genomic_DNA"/>
</dbReference>
<accession>G2DZC2</accession>
<keyword evidence="1" id="KW-0812">Transmembrane</keyword>
<reference evidence="2 3" key="1">
    <citation type="submission" date="2011-06" db="EMBL/GenBank/DDBJ databases">
        <title>The draft genome of Thiorhodococcus drewsii AZ1.</title>
        <authorList>
            <consortium name="US DOE Joint Genome Institute (JGI-PGF)"/>
            <person name="Lucas S."/>
            <person name="Han J."/>
            <person name="Lapidus A."/>
            <person name="Cheng J.-F."/>
            <person name="Goodwin L."/>
            <person name="Pitluck S."/>
            <person name="Peters L."/>
            <person name="Land M.L."/>
            <person name="Hauser L."/>
            <person name="Vogl K."/>
            <person name="Liu Z."/>
            <person name="Imhoff J."/>
            <person name="Thiel V."/>
            <person name="Frigaard N.-U."/>
            <person name="Bryant D.A."/>
            <person name="Woyke T.J."/>
        </authorList>
    </citation>
    <scope>NUCLEOTIDE SEQUENCE [LARGE SCALE GENOMIC DNA]</scope>
    <source>
        <strain evidence="2 3">AZ1</strain>
    </source>
</reference>
<comment type="caution">
    <text evidence="2">The sequence shown here is derived from an EMBL/GenBank/DDBJ whole genome shotgun (WGS) entry which is preliminary data.</text>
</comment>
<dbReference type="RefSeq" id="WP_007040099.1">
    <property type="nucleotide sequence ID" value="NZ_AFWT01000008.1"/>
</dbReference>
<feature type="transmembrane region" description="Helical" evidence="1">
    <location>
        <begin position="44"/>
        <end position="61"/>
    </location>
</feature>
<gene>
    <name evidence="2" type="ORF">ThidrDRAFT_1385</name>
</gene>
<keyword evidence="1" id="KW-1133">Transmembrane helix</keyword>
<dbReference type="AlphaFoldDB" id="G2DZC2"/>
<organism evidence="2 3">
    <name type="scientific">Thiorhodococcus drewsii AZ1</name>
    <dbReference type="NCBI Taxonomy" id="765913"/>
    <lineage>
        <taxon>Bacteria</taxon>
        <taxon>Pseudomonadati</taxon>
        <taxon>Pseudomonadota</taxon>
        <taxon>Gammaproteobacteria</taxon>
        <taxon>Chromatiales</taxon>
        <taxon>Chromatiaceae</taxon>
        <taxon>Thiorhodococcus</taxon>
    </lineage>
</organism>
<keyword evidence="1" id="KW-0472">Membrane</keyword>
<name>G2DZC2_9GAMM</name>
<keyword evidence="3" id="KW-1185">Reference proteome</keyword>
<proteinExistence type="predicted"/>
<sequence length="95" mass="10077">MPPTLDSMSVTSAVIATAAGSASLYLGLPRQQFLRQPFAGRRSLAYGLGLLALAWALWSLTLRPTTAFFAILTIGMACLILLPVLGAFTTGHGRR</sequence>
<dbReference type="STRING" id="765913.ThidrDRAFT_1385"/>
<dbReference type="OrthoDB" id="9853814at2"/>
<protein>
    <submittedName>
        <fullName evidence="2">Uncharacterized protein</fullName>
    </submittedName>
</protein>
<evidence type="ECO:0000256" key="1">
    <source>
        <dbReference type="SAM" id="Phobius"/>
    </source>
</evidence>
<dbReference type="Proteomes" id="UP000004200">
    <property type="component" value="Unassembled WGS sequence"/>
</dbReference>